<feature type="compositionally biased region" description="Low complexity" evidence="1">
    <location>
        <begin position="715"/>
        <end position="734"/>
    </location>
</feature>
<reference evidence="3" key="1">
    <citation type="submission" date="2008-02" db="EMBL/GenBank/DDBJ databases">
        <authorList>
            <consortium name="The Broad Institute Genome Sequencing Platform"/>
            <person name="Fischbach M."/>
            <person name="Ward D."/>
            <person name="Young S."/>
            <person name="Jaffe D."/>
            <person name="Gnerre S."/>
            <person name="Berlin A."/>
            <person name="Heiman D."/>
            <person name="Hepburn T."/>
            <person name="Sykes S."/>
            <person name="Alvarado L."/>
            <person name="Kodira C.D."/>
            <person name="Straight P."/>
            <person name="Clardy J."/>
            <person name="Hung D."/>
            <person name="Kolter R."/>
            <person name="Mekalanos J."/>
            <person name="Walker S."/>
            <person name="Walsh C.T."/>
            <person name="Lander E."/>
            <person name="Galagan J."/>
            <person name="Nusbaum C."/>
            <person name="Birren B."/>
        </authorList>
    </citation>
    <scope>NUCLEOTIDE SEQUENCE [LARGE SCALE GENOMIC DNA]</scope>
    <source>
        <strain evidence="3">ATCC 25486 / DSM 40338 / CBS 914.69 / JCM 4507 / NBRC 13074 / NRRL 2958 / 5647</strain>
    </source>
</reference>
<dbReference type="AlphaFoldDB" id="B5HFW6"/>
<accession>B5HFW6</accession>
<gene>
    <name evidence="2" type="ORF">SSDG_03772</name>
</gene>
<feature type="compositionally biased region" description="Polar residues" evidence="1">
    <location>
        <begin position="63"/>
        <end position="73"/>
    </location>
</feature>
<organism evidence="2 3">
    <name type="scientific">Streptomyces pristinaespiralis (strain ATCC 25486 / DSM 40338 / CBS 914.69 / JCM 4507 / KCC S-0507 / NBRC 13074 / NRRL 2958 / 5647)</name>
    <dbReference type="NCBI Taxonomy" id="457429"/>
    <lineage>
        <taxon>Bacteria</taxon>
        <taxon>Bacillati</taxon>
        <taxon>Actinomycetota</taxon>
        <taxon>Actinomycetes</taxon>
        <taxon>Kitasatosporales</taxon>
        <taxon>Streptomycetaceae</taxon>
        <taxon>Streptomyces</taxon>
    </lineage>
</organism>
<evidence type="ECO:0000313" key="2">
    <source>
        <dbReference type="EMBL" id="EDY65727.1"/>
    </source>
</evidence>
<proteinExistence type="predicted"/>
<dbReference type="EMBL" id="CM000950">
    <property type="protein sequence ID" value="EDY65727.1"/>
    <property type="molecule type" value="Genomic_DNA"/>
</dbReference>
<feature type="region of interest" description="Disordered" evidence="1">
    <location>
        <begin position="58"/>
        <end position="93"/>
    </location>
</feature>
<dbReference type="eggNOG" id="ENOG5033PF3">
    <property type="taxonomic scope" value="Bacteria"/>
</dbReference>
<keyword evidence="3" id="KW-1185">Reference proteome</keyword>
<reference evidence="3" key="2">
    <citation type="submission" date="2009-10" db="EMBL/GenBank/DDBJ databases">
        <title>The genome sequence of Streptomyces pristinaespiralis strain ATCC 25486.</title>
        <authorList>
            <consortium name="The Broad Institute Genome Sequencing Platform"/>
            <consortium name="Broad Institute Microbial Sequencing Center"/>
            <person name="Fischbach M."/>
            <person name="Godfrey P."/>
            <person name="Ward D."/>
            <person name="Young S."/>
            <person name="Zeng Q."/>
            <person name="Koehrsen M."/>
            <person name="Alvarado L."/>
            <person name="Berlin A.M."/>
            <person name="Bochicchio J."/>
            <person name="Borenstein D."/>
            <person name="Chapman S.B."/>
            <person name="Chen Z."/>
            <person name="Engels R."/>
            <person name="Freedman E."/>
            <person name="Gellesch M."/>
            <person name="Goldberg J."/>
            <person name="Griggs A."/>
            <person name="Gujja S."/>
            <person name="Heilman E.R."/>
            <person name="Heiman D.I."/>
            <person name="Hepburn T.A."/>
            <person name="Howarth C."/>
            <person name="Jen D."/>
            <person name="Larson L."/>
            <person name="Lewis B."/>
            <person name="Mehta T."/>
            <person name="Park D."/>
            <person name="Pearson M."/>
            <person name="Richards J."/>
            <person name="Roberts A."/>
            <person name="Saif S."/>
            <person name="Shea T.D."/>
            <person name="Shenoy N."/>
            <person name="Sisk P."/>
            <person name="Stolte C."/>
            <person name="Sykes S.N."/>
            <person name="Thomson T."/>
            <person name="Walk T."/>
            <person name="White J."/>
            <person name="Yandava C."/>
            <person name="Straight P."/>
            <person name="Clardy J."/>
            <person name="Hung D."/>
            <person name="Kolter R."/>
            <person name="Mekalanos J."/>
            <person name="Walker S."/>
            <person name="Walsh C.T."/>
            <person name="Wieland-Brown L.C."/>
            <person name="Haas B."/>
            <person name="Nusbaum C."/>
            <person name="Birren B."/>
        </authorList>
    </citation>
    <scope>NUCLEOTIDE SEQUENCE [LARGE SCALE GENOMIC DNA]</scope>
    <source>
        <strain evidence="3">ATCC 25486 / DSM 40338 / CBS 914.69 / JCM 4507 / NBRC 13074 / NRRL 2958 / 5647</strain>
    </source>
</reference>
<dbReference type="HOGENOM" id="CLU_347109_0_0_11"/>
<feature type="compositionally biased region" description="Basic and acidic residues" evidence="1">
    <location>
        <begin position="801"/>
        <end position="813"/>
    </location>
</feature>
<feature type="region of interest" description="Disordered" evidence="1">
    <location>
        <begin position="789"/>
        <end position="813"/>
    </location>
</feature>
<sequence length="813" mass="87477">MGVTAGEGPSWAVAHFARTETRGSGMSLTGGRTGPRALAAAVLMLGLSLGTGGGLAEASAEARTQSAGHTPNLTADGGKKERKPAPSGRSLTRIEGDWYSDPLGHRSYVHRQAVWGHRSQLDGGRNRHRIDGGRNVAIGFVDITGLDDVDTRGLEVVETAALRHDDPALYERLRMDERPGIEKFAVVPHANEASAEAEGNHSELNILVWDLAFLSQDVRKPVPQDRLFVIYSDRSPCRPRCAGRIPAGTDVIYAVVNGKGAADELNGLIDSAKASARAEKTTVAREVAAQKQLGKERKAAEQQRRAQARKENQFFRNPRAAEPCGGAQALGFSPRLTTVAAPAAPRSVRPAADPCGEGGTAGGLTRALTQPVPQAPGGIDFSSLELRHLSDPGDGSGLQYAFQAPLSADGGGSPAAGLDAAQSSSDAFFVWLSLEPSAFWVNLNPNEPDRIVDERLGRTDAGRVLLEADLLMKKTIGKLIHPHSERGRKFWDGIRGDCMSYRTWILPAPASIHQDGDALYILDAPLDVRMESQYLEQRGGSATGSCPKQDKATEDHNEQHFRGLILTELKKAINTAPEYAELRRVYLSRVAAEWYRDLSRGKDTTYGDLIDTGDVDDWRLIGDWKPTDTFDRFVESYTEGEFKVTDRTTEGGTTYVRSYVYGGVDFSRIPVTKVSGERFAADFANLPSEVDRSLSEPSADGRGAIWLGAPTPRQAAGPASGSDPGPGSDSGSDSEPQAPAQRGAADPGAQEESLTAGESALRVLPVVVAAAALLLWWRRRLLNTAAMARPRRRTAVPAARDGARRDRGQDDFF</sequence>
<evidence type="ECO:0000313" key="3">
    <source>
        <dbReference type="Proteomes" id="UP000002805"/>
    </source>
</evidence>
<name>B5HFW6_STRE2</name>
<evidence type="ECO:0000256" key="1">
    <source>
        <dbReference type="SAM" id="MobiDB-lite"/>
    </source>
</evidence>
<dbReference type="Proteomes" id="UP000002805">
    <property type="component" value="Chromosome"/>
</dbReference>
<protein>
    <submittedName>
        <fullName evidence="2">Uncharacterized protein</fullName>
    </submittedName>
</protein>
<feature type="region of interest" description="Disordered" evidence="1">
    <location>
        <begin position="690"/>
        <end position="754"/>
    </location>
</feature>